<protein>
    <submittedName>
        <fullName evidence="1">Uncharacterized protein</fullName>
    </submittedName>
</protein>
<name>A0A1G9DCK8_9RHOB</name>
<evidence type="ECO:0000313" key="2">
    <source>
        <dbReference type="Proteomes" id="UP000199328"/>
    </source>
</evidence>
<dbReference type="Proteomes" id="UP000199328">
    <property type="component" value="Unassembled WGS sequence"/>
</dbReference>
<accession>A0A1G9DCK8</accession>
<dbReference type="EMBL" id="FNFV01000003">
    <property type="protein sequence ID" value="SDK61632.1"/>
    <property type="molecule type" value="Genomic_DNA"/>
</dbReference>
<dbReference type="AlphaFoldDB" id="A0A1G9DCK8"/>
<proteinExistence type="predicted"/>
<dbReference type="STRING" id="990712.SAMN05216257_103440"/>
<organism evidence="1 2">
    <name type="scientific">Meinhardsimonia xiamenensis</name>
    <dbReference type="NCBI Taxonomy" id="990712"/>
    <lineage>
        <taxon>Bacteria</taxon>
        <taxon>Pseudomonadati</taxon>
        <taxon>Pseudomonadota</taxon>
        <taxon>Alphaproteobacteria</taxon>
        <taxon>Rhodobacterales</taxon>
        <taxon>Paracoccaceae</taxon>
        <taxon>Meinhardsimonia</taxon>
    </lineage>
</organism>
<reference evidence="2" key="1">
    <citation type="submission" date="2016-10" db="EMBL/GenBank/DDBJ databases">
        <authorList>
            <person name="Varghese N."/>
            <person name="Submissions S."/>
        </authorList>
    </citation>
    <scope>NUCLEOTIDE SEQUENCE [LARGE SCALE GENOMIC DNA]</scope>
    <source>
        <strain evidence="2">CGMCC 1.10789</strain>
    </source>
</reference>
<evidence type="ECO:0000313" key="1">
    <source>
        <dbReference type="EMBL" id="SDK61632.1"/>
    </source>
</evidence>
<dbReference type="RefSeq" id="WP_245657022.1">
    <property type="nucleotide sequence ID" value="NZ_FNFV01000003.1"/>
</dbReference>
<sequence length="159" mass="16730">MTQHANIRGAMPVGRIEDLEPLEGLAVLYLRLWCEGPCGQSQVWNDLATGLGASAGRAALAALEEGCTILALHGRRKLMRHQPGCSCLGADEACFAALVAGAATGEREDAMLLATLLVRPDMAPHLVAALRDFGLAVKRMLLRGTPAAAAAPKTARQLH</sequence>
<gene>
    <name evidence="1" type="ORF">SAMN05216257_103440</name>
</gene>
<keyword evidence="2" id="KW-1185">Reference proteome</keyword>